<keyword evidence="4 10" id="KW-0699">rRNA-binding</keyword>
<dbReference type="GO" id="GO:0042274">
    <property type="term" value="P:ribosomal small subunit biogenesis"/>
    <property type="evidence" value="ECO:0007669"/>
    <property type="project" value="TreeGrafter"/>
</dbReference>
<keyword evidence="6 10" id="KW-0689">Ribosomal protein</keyword>
<evidence type="ECO:0000256" key="9">
    <source>
        <dbReference type="ARBA" id="ARBA00035254"/>
    </source>
</evidence>
<evidence type="ECO:0000256" key="11">
    <source>
        <dbReference type="RuleBase" id="RU003699"/>
    </source>
</evidence>
<evidence type="ECO:0000256" key="10">
    <source>
        <dbReference type="HAMAP-Rule" id="MF_01306"/>
    </source>
</evidence>
<dbReference type="Pfam" id="PF01479">
    <property type="entry name" value="S4"/>
    <property type="match status" value="1"/>
</dbReference>
<evidence type="ECO:0000256" key="4">
    <source>
        <dbReference type="ARBA" id="ARBA00022730"/>
    </source>
</evidence>
<dbReference type="InterPro" id="IPR018079">
    <property type="entry name" value="Ribosomal_uS4_CS"/>
</dbReference>
<feature type="domain" description="RNA-binding S4" evidence="12">
    <location>
        <begin position="98"/>
        <end position="160"/>
    </location>
</feature>
<dbReference type="HAMAP" id="MF_01306_B">
    <property type="entry name" value="Ribosomal_uS4_B"/>
    <property type="match status" value="1"/>
</dbReference>
<evidence type="ECO:0000256" key="7">
    <source>
        <dbReference type="ARBA" id="ARBA00023274"/>
    </source>
</evidence>
<dbReference type="NCBIfam" id="NF003717">
    <property type="entry name" value="PRK05327.1"/>
    <property type="match status" value="1"/>
</dbReference>
<protein>
    <recommendedName>
        <fullName evidence="9 10">Small ribosomal subunit protein uS4</fullName>
    </recommendedName>
</protein>
<dbReference type="GO" id="GO:0003735">
    <property type="term" value="F:structural constituent of ribosome"/>
    <property type="evidence" value="ECO:0007669"/>
    <property type="project" value="InterPro"/>
</dbReference>
<keyword evidence="5 10" id="KW-0694">RNA-binding</keyword>
<dbReference type="SUPFAM" id="SSF55174">
    <property type="entry name" value="Alpha-L RNA-binding motif"/>
    <property type="match status" value="1"/>
</dbReference>
<name>A0A8J8SFC9_9FIRM</name>
<dbReference type="Gene3D" id="3.10.290.10">
    <property type="entry name" value="RNA-binding S4 domain"/>
    <property type="match status" value="1"/>
</dbReference>
<evidence type="ECO:0000256" key="6">
    <source>
        <dbReference type="ARBA" id="ARBA00022980"/>
    </source>
</evidence>
<comment type="subunit">
    <text evidence="8 10">Part of the 30S ribosomal subunit. Contacts protein S5. The interaction surface between S4 and S5 is involved in control of translational fidelity.</text>
</comment>
<dbReference type="RefSeq" id="WP_212696975.1">
    <property type="nucleotide sequence ID" value="NZ_CP058649.1"/>
</dbReference>
<evidence type="ECO:0000313" key="15">
    <source>
        <dbReference type="Proteomes" id="UP000683246"/>
    </source>
</evidence>
<proteinExistence type="inferred from homology"/>
<dbReference type="CDD" id="cd00165">
    <property type="entry name" value="S4"/>
    <property type="match status" value="1"/>
</dbReference>
<evidence type="ECO:0000256" key="8">
    <source>
        <dbReference type="ARBA" id="ARBA00025813"/>
    </source>
</evidence>
<gene>
    <name evidence="10 14" type="primary">rpsD</name>
    <name evidence="14" type="ORF">HZI73_04015</name>
</gene>
<dbReference type="PANTHER" id="PTHR11831">
    <property type="entry name" value="30S 40S RIBOSOMAL PROTEIN"/>
    <property type="match status" value="1"/>
</dbReference>
<dbReference type="KEGG" id="vpy:HZI73_04015"/>
<dbReference type="EMBL" id="CP058649">
    <property type="protein sequence ID" value="QUI21505.1"/>
    <property type="molecule type" value="Genomic_DNA"/>
</dbReference>
<dbReference type="SMART" id="SM00363">
    <property type="entry name" value="S4"/>
    <property type="match status" value="1"/>
</dbReference>
<dbReference type="NCBIfam" id="TIGR01017">
    <property type="entry name" value="rpsD_bact"/>
    <property type="match status" value="1"/>
</dbReference>
<dbReference type="PANTHER" id="PTHR11831:SF4">
    <property type="entry name" value="SMALL RIBOSOMAL SUBUNIT PROTEIN US4M"/>
    <property type="match status" value="1"/>
</dbReference>
<evidence type="ECO:0000259" key="12">
    <source>
        <dbReference type="SMART" id="SM00363"/>
    </source>
</evidence>
<dbReference type="PROSITE" id="PS50889">
    <property type="entry name" value="S4"/>
    <property type="match status" value="1"/>
</dbReference>
<comment type="function">
    <text evidence="1 10">With S5 and S12 plays an important role in translational accuracy.</text>
</comment>
<sequence>MARYRGAVCRLCRREGEKLFLKGERCYTGKCAIDRRPYAPGDHGKRRSKVSEYGLQLRQKQKAKRIYGVLETQFRNYFAEADRKKGITGENLLILLESRLDNAVYRAGLGRSRTEARQVVRHNHITVNGKKVNIPSYLVKPGDVIEVKEKSLSIQRFKDIVETTGSRIVPEWLDVDIENKVIKIVSLPTREQIDSNIEETLIVELYSK</sequence>
<comment type="similarity">
    <text evidence="3 10 11">Belongs to the universal ribosomal protein uS4 family.</text>
</comment>
<evidence type="ECO:0000256" key="1">
    <source>
        <dbReference type="ARBA" id="ARBA00003004"/>
    </source>
</evidence>
<dbReference type="Gene3D" id="1.10.1050.10">
    <property type="entry name" value="Ribosomal Protein S4 Delta 41, Chain A, domain 1"/>
    <property type="match status" value="1"/>
</dbReference>
<evidence type="ECO:0000256" key="3">
    <source>
        <dbReference type="ARBA" id="ARBA00007465"/>
    </source>
</evidence>
<evidence type="ECO:0000256" key="2">
    <source>
        <dbReference type="ARBA" id="ARBA00003866"/>
    </source>
</evidence>
<dbReference type="FunFam" id="1.10.1050.10:FF:000001">
    <property type="entry name" value="30S ribosomal protein S4"/>
    <property type="match status" value="1"/>
</dbReference>
<dbReference type="InterPro" id="IPR001912">
    <property type="entry name" value="Ribosomal_uS4_N"/>
</dbReference>
<dbReference type="InterPro" id="IPR005709">
    <property type="entry name" value="Ribosomal_uS4_bac-type"/>
</dbReference>
<dbReference type="InterPro" id="IPR036986">
    <property type="entry name" value="S4_RNA-bd_sf"/>
</dbReference>
<dbReference type="Pfam" id="PF00163">
    <property type="entry name" value="Ribosomal_S4"/>
    <property type="match status" value="1"/>
</dbReference>
<dbReference type="GO" id="GO:0006412">
    <property type="term" value="P:translation"/>
    <property type="evidence" value="ECO:0007669"/>
    <property type="project" value="UniProtKB-UniRule"/>
</dbReference>
<dbReference type="Proteomes" id="UP000683246">
    <property type="component" value="Chromosome"/>
</dbReference>
<feature type="domain" description="Small ribosomal subunit protein uS4 N-terminal" evidence="13">
    <location>
        <begin position="3"/>
        <end position="97"/>
    </location>
</feature>
<accession>A0A8J8SFC9</accession>
<keyword evidence="7 10" id="KW-0687">Ribonucleoprotein</keyword>
<dbReference type="AlphaFoldDB" id="A0A8J8SFC9"/>
<dbReference type="SMART" id="SM01390">
    <property type="entry name" value="Ribosomal_S4"/>
    <property type="match status" value="1"/>
</dbReference>
<keyword evidence="15" id="KW-1185">Reference proteome</keyword>
<evidence type="ECO:0000259" key="13">
    <source>
        <dbReference type="SMART" id="SM01390"/>
    </source>
</evidence>
<dbReference type="PROSITE" id="PS00632">
    <property type="entry name" value="RIBOSOMAL_S4"/>
    <property type="match status" value="1"/>
</dbReference>
<evidence type="ECO:0000313" key="14">
    <source>
        <dbReference type="EMBL" id="QUI21505.1"/>
    </source>
</evidence>
<reference evidence="14" key="1">
    <citation type="submission" date="2020-07" db="EMBL/GenBank/DDBJ databases">
        <title>Vallitalea pronyensis genome.</title>
        <authorList>
            <person name="Postec A."/>
        </authorList>
    </citation>
    <scope>NUCLEOTIDE SEQUENCE</scope>
    <source>
        <strain evidence="14">FatNI3</strain>
    </source>
</reference>
<organism evidence="14 15">
    <name type="scientific">Vallitalea pronyensis</name>
    <dbReference type="NCBI Taxonomy" id="1348613"/>
    <lineage>
        <taxon>Bacteria</taxon>
        <taxon>Bacillati</taxon>
        <taxon>Bacillota</taxon>
        <taxon>Clostridia</taxon>
        <taxon>Lachnospirales</taxon>
        <taxon>Vallitaleaceae</taxon>
        <taxon>Vallitalea</taxon>
    </lineage>
</organism>
<comment type="function">
    <text evidence="2 10">One of the primary rRNA binding proteins, it binds directly to 16S rRNA where it nucleates assembly of the body of the 30S subunit.</text>
</comment>
<dbReference type="GO" id="GO:0015935">
    <property type="term" value="C:small ribosomal subunit"/>
    <property type="evidence" value="ECO:0007669"/>
    <property type="project" value="InterPro"/>
</dbReference>
<dbReference type="FunFam" id="3.10.290.10:FF:000001">
    <property type="entry name" value="30S ribosomal protein S4"/>
    <property type="match status" value="1"/>
</dbReference>
<dbReference type="InterPro" id="IPR022801">
    <property type="entry name" value="Ribosomal_uS4"/>
</dbReference>
<evidence type="ECO:0000256" key="5">
    <source>
        <dbReference type="ARBA" id="ARBA00022884"/>
    </source>
</evidence>
<dbReference type="InterPro" id="IPR002942">
    <property type="entry name" value="S4_RNA-bd"/>
</dbReference>
<dbReference type="GO" id="GO:0019843">
    <property type="term" value="F:rRNA binding"/>
    <property type="evidence" value="ECO:0007669"/>
    <property type="project" value="UniProtKB-UniRule"/>
</dbReference>